<dbReference type="AlphaFoldDB" id="A0A069S8F2"/>
<evidence type="ECO:0000313" key="3">
    <source>
        <dbReference type="Proteomes" id="UP000027661"/>
    </source>
</evidence>
<feature type="chain" id="PRO_5001666185" description="Lipoprotein" evidence="1">
    <location>
        <begin position="19"/>
        <end position="217"/>
    </location>
</feature>
<dbReference type="PATRIC" id="fig|1339352.3.peg.3346"/>
<gene>
    <name evidence="2" type="ORF">M099_3534</name>
</gene>
<name>A0A069S8F2_PHOVU</name>
<comment type="caution">
    <text evidence="2">The sequence shown here is derived from an EMBL/GenBank/DDBJ whole genome shotgun (WGS) entry which is preliminary data.</text>
</comment>
<dbReference type="Proteomes" id="UP000027661">
    <property type="component" value="Unassembled WGS sequence"/>
</dbReference>
<sequence length="217" mass="25358">MKKIFYLLYIITTSFFMACEKEEHLVNKNNEQLPQNPKDTVQNKFIFQWDTLIDDSKNDDEFFIGNQYIGVQRWECLATPPHIYVGATFPKSSFATTFDRENIDKKHPIDLTFNFPIPYITCMEDVKGSEYLQKIKEALKSKEFQSYTSPQRPYIIKFAELKSLSNIENCFPYNKEFGNALKKIAQQEFNMKNIKSLCISEVIFKGFTISMDVGTII</sequence>
<evidence type="ECO:0000313" key="2">
    <source>
        <dbReference type="EMBL" id="KDS47209.1"/>
    </source>
</evidence>
<evidence type="ECO:0008006" key="4">
    <source>
        <dbReference type="Google" id="ProtNLM"/>
    </source>
</evidence>
<protein>
    <recommendedName>
        <fullName evidence="4">Lipoprotein</fullName>
    </recommendedName>
</protein>
<dbReference type="PROSITE" id="PS51257">
    <property type="entry name" value="PROKAR_LIPOPROTEIN"/>
    <property type="match status" value="1"/>
</dbReference>
<keyword evidence="1" id="KW-0732">Signal</keyword>
<evidence type="ECO:0000256" key="1">
    <source>
        <dbReference type="SAM" id="SignalP"/>
    </source>
</evidence>
<dbReference type="EMBL" id="JNHM01000106">
    <property type="protein sequence ID" value="KDS47209.1"/>
    <property type="molecule type" value="Genomic_DNA"/>
</dbReference>
<feature type="signal peptide" evidence="1">
    <location>
        <begin position="1"/>
        <end position="18"/>
    </location>
</feature>
<dbReference type="RefSeq" id="WP_227195568.1">
    <property type="nucleotide sequence ID" value="NZ_JNHM01000106.1"/>
</dbReference>
<proteinExistence type="predicted"/>
<accession>A0A069S8F2</accession>
<organism evidence="2 3">
    <name type="scientific">Phocaeicola vulgatus str. 3975 RP4</name>
    <dbReference type="NCBI Taxonomy" id="1339352"/>
    <lineage>
        <taxon>Bacteria</taxon>
        <taxon>Pseudomonadati</taxon>
        <taxon>Bacteroidota</taxon>
        <taxon>Bacteroidia</taxon>
        <taxon>Bacteroidales</taxon>
        <taxon>Bacteroidaceae</taxon>
        <taxon>Phocaeicola</taxon>
    </lineage>
</organism>
<reference evidence="2 3" key="1">
    <citation type="submission" date="2014-04" db="EMBL/GenBank/DDBJ databases">
        <authorList>
            <person name="Sears C."/>
            <person name="Carroll K."/>
            <person name="Sack B.R."/>
            <person name="Qadri F."/>
            <person name="Myers L.L."/>
            <person name="Chung G.-T."/>
            <person name="Escheverria P."/>
            <person name="Fraser C.M."/>
            <person name="Sadzewicz L."/>
            <person name="Shefchek K.A."/>
            <person name="Tallon L."/>
            <person name="Das S.P."/>
            <person name="Daugherty S."/>
            <person name="Mongodin E.F."/>
        </authorList>
    </citation>
    <scope>NUCLEOTIDE SEQUENCE [LARGE SCALE GENOMIC DNA]</scope>
    <source>
        <strain evidence="2 3">3975 RP4</strain>
    </source>
</reference>